<keyword evidence="5" id="KW-0788">Thiol protease</keyword>
<dbReference type="PANTHER" id="PTHR12411">
    <property type="entry name" value="CYSTEINE PROTEASE FAMILY C1-RELATED"/>
    <property type="match status" value="1"/>
</dbReference>
<evidence type="ECO:0000259" key="11">
    <source>
        <dbReference type="SMART" id="SM00645"/>
    </source>
</evidence>
<name>A0A087TR74_STEMI</name>
<dbReference type="PROSITE" id="PS00139">
    <property type="entry name" value="THIOL_PROTEASE_CYS"/>
    <property type="match status" value="1"/>
</dbReference>
<dbReference type="STRING" id="407821.A0A087TR74"/>
<evidence type="ECO:0000256" key="4">
    <source>
        <dbReference type="ARBA" id="ARBA00022801"/>
    </source>
</evidence>
<dbReference type="SUPFAM" id="SSF54403">
    <property type="entry name" value="Cystatin/monellin"/>
    <property type="match status" value="1"/>
</dbReference>
<dbReference type="Gene3D" id="3.90.70.10">
    <property type="entry name" value="Cysteine proteinases"/>
    <property type="match status" value="1"/>
</dbReference>
<feature type="signal peptide" evidence="9">
    <location>
        <begin position="1"/>
        <end position="16"/>
    </location>
</feature>
<feature type="domain" description="Cathepsin propeptide inhibitor" evidence="12">
    <location>
        <begin position="146"/>
        <end position="203"/>
    </location>
</feature>
<keyword evidence="8" id="KW-0325">Glycoprotein</keyword>
<dbReference type="OrthoDB" id="387093at2759"/>
<dbReference type="PRINTS" id="PR00705">
    <property type="entry name" value="PAPAIN"/>
</dbReference>
<evidence type="ECO:0000313" key="13">
    <source>
        <dbReference type="EMBL" id="KFM67613.1"/>
    </source>
</evidence>
<sequence length="450" mass="50978">MKFVICLSALVACVYATGQWQEIPKDDVGAINAANFAAKSISMRTNSPYHSKLVHIHKVEKQIVAGVNYKLKITLGYTSCKKSEVEYDNIDKCEVQENSQKKCEIKVYRNLKGEHQVLHFVCVPDKGKSTSHVKSAYHDYAEELLFQDFIARHNKVYQDAAEKQRRFKIFQTNLKKIKFLNDHERGTARYGVTKFADWTDTEFKKHALGFRPDLLKPENVGKTAEIPQISIPDSFDWRDKKVVSEVKDQGQCGSCWAFSTTGNIEGQWAIKEKALISLSEQELVDCDKVDEGCNGGLPSNAYKEIMRLGGLEREKDYPYEGKNDKCEFVKSKAKVYINGSVTISQNETEMAQWLVKNGPISIGINANAMQFYYGGISHPWKFLCDPSNLDHGVLIVGYGVHTYPIFKKTLPFWIIKNSWGASWGEQGYYRVYRGDGTCGLNMMATSSIVD</sequence>
<proteinExistence type="inferred from homology"/>
<dbReference type="Pfam" id="PF08246">
    <property type="entry name" value="Inhibitor_I29"/>
    <property type="match status" value="1"/>
</dbReference>
<evidence type="ECO:0000256" key="7">
    <source>
        <dbReference type="ARBA" id="ARBA00023157"/>
    </source>
</evidence>
<dbReference type="GO" id="GO:0008234">
    <property type="term" value="F:cysteine-type peptidase activity"/>
    <property type="evidence" value="ECO:0007669"/>
    <property type="project" value="UniProtKB-KW"/>
</dbReference>
<dbReference type="EMBL" id="KK116380">
    <property type="protein sequence ID" value="KFM67613.1"/>
    <property type="molecule type" value="Genomic_DNA"/>
</dbReference>
<dbReference type="OMA" id="RSATPFW"/>
<dbReference type="SMART" id="SM00848">
    <property type="entry name" value="Inhibitor_I29"/>
    <property type="match status" value="1"/>
</dbReference>
<dbReference type="Pfam" id="PF00031">
    <property type="entry name" value="Cystatin"/>
    <property type="match status" value="1"/>
</dbReference>
<feature type="non-terminal residue" evidence="13">
    <location>
        <position position="450"/>
    </location>
</feature>
<dbReference type="SUPFAM" id="SSF54001">
    <property type="entry name" value="Cysteine proteinases"/>
    <property type="match status" value="1"/>
</dbReference>
<dbReference type="CDD" id="cd02248">
    <property type="entry name" value="Peptidase_C1A"/>
    <property type="match status" value="1"/>
</dbReference>
<feature type="domain" description="Peptidase C1A papain C-terminal" evidence="11">
    <location>
        <begin position="231"/>
        <end position="448"/>
    </location>
</feature>
<evidence type="ECO:0000256" key="3">
    <source>
        <dbReference type="ARBA" id="ARBA00022729"/>
    </source>
</evidence>
<evidence type="ECO:0000256" key="6">
    <source>
        <dbReference type="ARBA" id="ARBA00023145"/>
    </source>
</evidence>
<dbReference type="PROSITE" id="PS00640">
    <property type="entry name" value="THIOL_PROTEASE_ASN"/>
    <property type="match status" value="1"/>
</dbReference>
<protein>
    <submittedName>
        <fullName evidence="13">Putative cysteine proteinase</fullName>
    </submittedName>
</protein>
<dbReference type="InterPro" id="IPR013128">
    <property type="entry name" value="Peptidase_C1A"/>
</dbReference>
<feature type="chain" id="PRO_5018641128" evidence="9">
    <location>
        <begin position="17"/>
        <end position="450"/>
    </location>
</feature>
<dbReference type="PROSITE" id="PS00639">
    <property type="entry name" value="THIOL_PROTEASE_HIS"/>
    <property type="match status" value="1"/>
</dbReference>
<evidence type="ECO:0000313" key="14">
    <source>
        <dbReference type="Proteomes" id="UP000054359"/>
    </source>
</evidence>
<dbReference type="FunFam" id="3.90.70.10:FF:000130">
    <property type="entry name" value="Cysteine proteinase 1"/>
    <property type="match status" value="1"/>
</dbReference>
<dbReference type="MEROPS" id="C01.A27"/>
<evidence type="ECO:0000256" key="2">
    <source>
        <dbReference type="ARBA" id="ARBA00022670"/>
    </source>
</evidence>
<dbReference type="InterPro" id="IPR038765">
    <property type="entry name" value="Papain-like_cys_pep_sf"/>
</dbReference>
<evidence type="ECO:0000256" key="8">
    <source>
        <dbReference type="ARBA" id="ARBA00023180"/>
    </source>
</evidence>
<gene>
    <name evidence="13" type="ORF">X975_26531</name>
</gene>
<dbReference type="InterPro" id="IPR000010">
    <property type="entry name" value="Cystatin_dom"/>
</dbReference>
<dbReference type="SMART" id="SM00645">
    <property type="entry name" value="Pept_C1"/>
    <property type="match status" value="1"/>
</dbReference>
<dbReference type="CDD" id="cd00042">
    <property type="entry name" value="CY"/>
    <property type="match status" value="1"/>
</dbReference>
<dbReference type="GO" id="GO:0004869">
    <property type="term" value="F:cysteine-type endopeptidase inhibitor activity"/>
    <property type="evidence" value="ECO:0007669"/>
    <property type="project" value="InterPro"/>
</dbReference>
<keyword evidence="6" id="KW-0865">Zymogen</keyword>
<keyword evidence="4" id="KW-0378">Hydrolase</keyword>
<evidence type="ECO:0000256" key="9">
    <source>
        <dbReference type="SAM" id="SignalP"/>
    </source>
</evidence>
<reference evidence="13 14" key="1">
    <citation type="submission" date="2013-11" db="EMBL/GenBank/DDBJ databases">
        <title>Genome sequencing of Stegodyphus mimosarum.</title>
        <authorList>
            <person name="Bechsgaard J."/>
        </authorList>
    </citation>
    <scope>NUCLEOTIDE SEQUENCE [LARGE SCALE GENOMIC DNA]</scope>
</reference>
<dbReference type="InterPro" id="IPR039417">
    <property type="entry name" value="Peptidase_C1A_papain-like"/>
</dbReference>
<evidence type="ECO:0000259" key="10">
    <source>
        <dbReference type="SMART" id="SM00043"/>
    </source>
</evidence>
<dbReference type="Gene3D" id="3.10.450.10">
    <property type="match status" value="1"/>
</dbReference>
<keyword evidence="14" id="KW-1185">Reference proteome</keyword>
<organism evidence="13 14">
    <name type="scientific">Stegodyphus mimosarum</name>
    <name type="common">African social velvet spider</name>
    <dbReference type="NCBI Taxonomy" id="407821"/>
    <lineage>
        <taxon>Eukaryota</taxon>
        <taxon>Metazoa</taxon>
        <taxon>Ecdysozoa</taxon>
        <taxon>Arthropoda</taxon>
        <taxon>Chelicerata</taxon>
        <taxon>Arachnida</taxon>
        <taxon>Araneae</taxon>
        <taxon>Araneomorphae</taxon>
        <taxon>Entelegynae</taxon>
        <taxon>Eresoidea</taxon>
        <taxon>Eresidae</taxon>
        <taxon>Stegodyphus</taxon>
    </lineage>
</organism>
<dbReference type="InterPro" id="IPR000668">
    <property type="entry name" value="Peptidase_C1A_C"/>
</dbReference>
<feature type="domain" description="Cystatin" evidence="10">
    <location>
        <begin position="9"/>
        <end position="123"/>
    </location>
</feature>
<keyword evidence="7" id="KW-1015">Disulfide bond</keyword>
<evidence type="ECO:0000256" key="1">
    <source>
        <dbReference type="ARBA" id="ARBA00008455"/>
    </source>
</evidence>
<evidence type="ECO:0000256" key="5">
    <source>
        <dbReference type="ARBA" id="ARBA00022807"/>
    </source>
</evidence>
<keyword evidence="2" id="KW-0645">Protease</keyword>
<dbReference type="Pfam" id="PF00112">
    <property type="entry name" value="Peptidase_C1"/>
    <property type="match status" value="1"/>
</dbReference>
<dbReference type="InterPro" id="IPR000169">
    <property type="entry name" value="Pept_cys_AS"/>
</dbReference>
<dbReference type="AlphaFoldDB" id="A0A087TR74"/>
<keyword evidence="3 9" id="KW-0732">Signal</keyword>
<dbReference type="GO" id="GO:0006508">
    <property type="term" value="P:proteolysis"/>
    <property type="evidence" value="ECO:0007669"/>
    <property type="project" value="UniProtKB-KW"/>
</dbReference>
<evidence type="ECO:0000259" key="12">
    <source>
        <dbReference type="SMART" id="SM00848"/>
    </source>
</evidence>
<dbReference type="InterPro" id="IPR013201">
    <property type="entry name" value="Prot_inhib_I29"/>
</dbReference>
<dbReference type="SMART" id="SM00043">
    <property type="entry name" value="CY"/>
    <property type="match status" value="1"/>
</dbReference>
<dbReference type="InterPro" id="IPR025660">
    <property type="entry name" value="Pept_his_AS"/>
</dbReference>
<dbReference type="Proteomes" id="UP000054359">
    <property type="component" value="Unassembled WGS sequence"/>
</dbReference>
<dbReference type="InterPro" id="IPR025661">
    <property type="entry name" value="Pept_asp_AS"/>
</dbReference>
<accession>A0A087TR74</accession>
<dbReference type="InterPro" id="IPR046350">
    <property type="entry name" value="Cystatin_sf"/>
</dbReference>
<comment type="similarity">
    <text evidence="1">Belongs to the peptidase C1 family.</text>
</comment>